<reference evidence="1 2" key="1">
    <citation type="submission" date="2017-10" db="EMBL/GenBank/DDBJ databases">
        <title>Sequencing the genomes of 1000 actinobacteria strains.</title>
        <authorList>
            <person name="Klenk H.-P."/>
        </authorList>
    </citation>
    <scope>NUCLEOTIDE SEQUENCE [LARGE SCALE GENOMIC DNA]</scope>
    <source>
        <strain evidence="1 2">DSM 21574</strain>
    </source>
</reference>
<sequence length="294" mass="31574">MLGRSERESAAHVLAAAQLAGWDVPHNRDELSDVLDLGSMTTALATVARIDDLRAVMHIGHPTQPDHGLERALLAAAPDLRVTAAVAVKPEWVWVSRATDVTDHVVVDEAAMRDCRHVVRSMGATPHLVPTRTPLDERVALAGEAGSLVVERSLAERALVPAGFHEVPGSERLAELPPLWFGLVEPVPTPADFTGPAQVWLAFGPRDDHRGSLQSTLGLIADAGFDLDHLRSQQSVAGPHLFLASFRCDGFEALRGLRTALQDHGVAHRVLAVMPGSDFAPGADAVEPRWARPL</sequence>
<dbReference type="OrthoDB" id="3770172at2"/>
<evidence type="ECO:0000313" key="2">
    <source>
        <dbReference type="Proteomes" id="UP000221394"/>
    </source>
</evidence>
<accession>A0A2A9ED26</accession>
<evidence type="ECO:0000313" key="1">
    <source>
        <dbReference type="EMBL" id="PFG36162.1"/>
    </source>
</evidence>
<keyword evidence="2" id="KW-1185">Reference proteome</keyword>
<protein>
    <recommendedName>
        <fullName evidence="3">Prephenate dehydratase</fullName>
    </recommendedName>
</protein>
<dbReference type="EMBL" id="PDJH01000001">
    <property type="protein sequence ID" value="PFG36162.1"/>
    <property type="molecule type" value="Genomic_DNA"/>
</dbReference>
<name>A0A2A9ED26_9MICO</name>
<proteinExistence type="predicted"/>
<comment type="caution">
    <text evidence="1">The sequence shown here is derived from an EMBL/GenBank/DDBJ whole genome shotgun (WGS) entry which is preliminary data.</text>
</comment>
<evidence type="ECO:0008006" key="3">
    <source>
        <dbReference type="Google" id="ProtNLM"/>
    </source>
</evidence>
<dbReference type="AlphaFoldDB" id="A0A2A9ED26"/>
<gene>
    <name evidence="1" type="ORF">ATL41_0871</name>
</gene>
<organism evidence="1 2">
    <name type="scientific">Flavimobilis soli</name>
    <dbReference type="NCBI Taxonomy" id="442709"/>
    <lineage>
        <taxon>Bacteria</taxon>
        <taxon>Bacillati</taxon>
        <taxon>Actinomycetota</taxon>
        <taxon>Actinomycetes</taxon>
        <taxon>Micrococcales</taxon>
        <taxon>Jonesiaceae</taxon>
        <taxon>Flavimobilis</taxon>
    </lineage>
</organism>
<dbReference type="Proteomes" id="UP000221394">
    <property type="component" value="Unassembled WGS sequence"/>
</dbReference>
<dbReference type="RefSeq" id="WP_098457369.1">
    <property type="nucleotide sequence ID" value="NZ_PDJH01000001.1"/>
</dbReference>